<organism evidence="2 3">
    <name type="scientific">Reticulomyxa filosa</name>
    <dbReference type="NCBI Taxonomy" id="46433"/>
    <lineage>
        <taxon>Eukaryota</taxon>
        <taxon>Sar</taxon>
        <taxon>Rhizaria</taxon>
        <taxon>Retaria</taxon>
        <taxon>Foraminifera</taxon>
        <taxon>Monothalamids</taxon>
        <taxon>Reticulomyxidae</taxon>
        <taxon>Reticulomyxa</taxon>
    </lineage>
</organism>
<dbReference type="InterPro" id="IPR000857">
    <property type="entry name" value="MyTH4_dom"/>
</dbReference>
<evidence type="ECO:0000313" key="3">
    <source>
        <dbReference type="Proteomes" id="UP000023152"/>
    </source>
</evidence>
<feature type="domain" description="MyTH4" evidence="1">
    <location>
        <begin position="153"/>
        <end position="299"/>
    </location>
</feature>
<keyword evidence="3" id="KW-1185">Reference proteome</keyword>
<dbReference type="AlphaFoldDB" id="X6LS73"/>
<name>X6LS73_RETFI</name>
<dbReference type="SMART" id="SM00139">
    <property type="entry name" value="MyTH4"/>
    <property type="match status" value="1"/>
</dbReference>
<dbReference type="InterPro" id="IPR038185">
    <property type="entry name" value="MyTH4_dom_sf"/>
</dbReference>
<dbReference type="GO" id="GO:0005856">
    <property type="term" value="C:cytoskeleton"/>
    <property type="evidence" value="ECO:0007669"/>
    <property type="project" value="InterPro"/>
</dbReference>
<reference evidence="2 3" key="1">
    <citation type="journal article" date="2013" name="Curr. Biol.">
        <title>The Genome of the Foraminiferan Reticulomyxa filosa.</title>
        <authorList>
            <person name="Glockner G."/>
            <person name="Hulsmann N."/>
            <person name="Schleicher M."/>
            <person name="Noegel A.A."/>
            <person name="Eichinger L."/>
            <person name="Gallinger C."/>
            <person name="Pawlowski J."/>
            <person name="Sierra R."/>
            <person name="Euteneuer U."/>
            <person name="Pillet L."/>
            <person name="Moustafa A."/>
            <person name="Platzer M."/>
            <person name="Groth M."/>
            <person name="Szafranski K."/>
            <person name="Schliwa M."/>
        </authorList>
    </citation>
    <scope>NUCLEOTIDE SEQUENCE [LARGE SCALE GENOMIC DNA]</scope>
</reference>
<evidence type="ECO:0000313" key="2">
    <source>
        <dbReference type="EMBL" id="ETO03605.1"/>
    </source>
</evidence>
<dbReference type="Gene3D" id="1.25.40.530">
    <property type="entry name" value="MyTH4 domain"/>
    <property type="match status" value="1"/>
</dbReference>
<feature type="non-terminal residue" evidence="2">
    <location>
        <position position="1"/>
    </location>
</feature>
<feature type="non-terminal residue" evidence="2">
    <location>
        <position position="315"/>
    </location>
</feature>
<dbReference type="OrthoDB" id="6108017at2759"/>
<evidence type="ECO:0000259" key="1">
    <source>
        <dbReference type="PROSITE" id="PS51016"/>
    </source>
</evidence>
<sequence length="315" mass="37001">DINKLEAVCEIIEREQYETDKCMLALKMRDRIHAIIRESEKAIATLETNHMEACLFAAQELGYNNQYIEYFQYMFETLGKDTDKFVQEQLRQAVRTQDLKRQTRLNIKLKDIFFDKMGSQFGMHNCPVLKGADEWAKEKLFGRDKLKEGYLIWSTEPIHSQLTTIDKKFKKDAQDLFNKIQIYMMDKPVEVGNPDNAGLEILLKGHSEQELRNEIYCQLIKQLTNNPKNQSITRGWNAMILCLYTFPPSQELENYLEVFIRNQPQERRDRCLIALQSLMYSKNSGSKRPPTLQDMTDILNGSRPVRRDFLEEPPE</sequence>
<dbReference type="GO" id="GO:0005096">
    <property type="term" value="F:GTPase activator activity"/>
    <property type="evidence" value="ECO:0007669"/>
    <property type="project" value="TreeGrafter"/>
</dbReference>
<dbReference type="Proteomes" id="UP000023152">
    <property type="component" value="Unassembled WGS sequence"/>
</dbReference>
<dbReference type="GO" id="GO:0005737">
    <property type="term" value="C:cytoplasm"/>
    <property type="evidence" value="ECO:0007669"/>
    <property type="project" value="TreeGrafter"/>
</dbReference>
<proteinExistence type="predicted"/>
<protein>
    <recommendedName>
        <fullName evidence="1">MyTH4 domain-containing protein</fullName>
    </recommendedName>
</protein>
<dbReference type="Pfam" id="PF00784">
    <property type="entry name" value="MyTH4"/>
    <property type="match status" value="1"/>
</dbReference>
<comment type="caution">
    <text evidence="2">The sequence shown here is derived from an EMBL/GenBank/DDBJ whole genome shotgun (WGS) entry which is preliminary data.</text>
</comment>
<dbReference type="EMBL" id="ASPP01032871">
    <property type="protein sequence ID" value="ETO03605.1"/>
    <property type="molecule type" value="Genomic_DNA"/>
</dbReference>
<dbReference type="PANTHER" id="PTHR45876:SF8">
    <property type="entry name" value="FI04035P"/>
    <property type="match status" value="1"/>
</dbReference>
<dbReference type="PROSITE" id="PS51016">
    <property type="entry name" value="MYTH4"/>
    <property type="match status" value="1"/>
</dbReference>
<accession>X6LS73</accession>
<dbReference type="PANTHER" id="PTHR45876">
    <property type="entry name" value="FI04035P"/>
    <property type="match status" value="1"/>
</dbReference>
<gene>
    <name evidence="2" type="ORF">RFI_33797</name>
</gene>